<evidence type="ECO:0000313" key="10">
    <source>
        <dbReference type="EMBL" id="CAK9236665.1"/>
    </source>
</evidence>
<evidence type="ECO:0000256" key="6">
    <source>
        <dbReference type="ARBA" id="ARBA00022989"/>
    </source>
</evidence>
<sequence>MEAHVISSVDVTTFPCASQCVIGSRAPSVLHRGGMFCSSSFSSSSSSGSLFSNQQLLLRLGKSVAACNSQYGCHQFRLPWKNVQARGFSSLSSFSRAVVGDSLGVFRGGLEDDSVLLRSILVLPWSFGDQNKGRVRRRRRELVTKEASRLDRSLTSNNSYNEQEDALWLWVLKSFYSAMKGCLQFLWEQPGQLRHIQWTPLQSTIRMAMLTMVVVMLLIVFLATVDSAFSYLLARALRRTP</sequence>
<dbReference type="Pfam" id="PF00584">
    <property type="entry name" value="SecE"/>
    <property type="match status" value="1"/>
</dbReference>
<evidence type="ECO:0000256" key="2">
    <source>
        <dbReference type="ARBA" id="ARBA00008274"/>
    </source>
</evidence>
<evidence type="ECO:0000256" key="1">
    <source>
        <dbReference type="ARBA" id="ARBA00004370"/>
    </source>
</evidence>
<keyword evidence="8 9" id="KW-0472">Membrane</keyword>
<keyword evidence="11" id="KW-1185">Reference proteome</keyword>
<evidence type="ECO:0000256" key="5">
    <source>
        <dbReference type="ARBA" id="ARBA00022927"/>
    </source>
</evidence>
<organism evidence="10 11">
    <name type="scientific">Sphagnum troendelagicum</name>
    <dbReference type="NCBI Taxonomy" id="128251"/>
    <lineage>
        <taxon>Eukaryota</taxon>
        <taxon>Viridiplantae</taxon>
        <taxon>Streptophyta</taxon>
        <taxon>Embryophyta</taxon>
        <taxon>Bryophyta</taxon>
        <taxon>Sphagnophytina</taxon>
        <taxon>Sphagnopsida</taxon>
        <taxon>Sphagnales</taxon>
        <taxon>Sphagnaceae</taxon>
        <taxon>Sphagnum</taxon>
    </lineage>
</organism>
<evidence type="ECO:0000256" key="7">
    <source>
        <dbReference type="ARBA" id="ARBA00023010"/>
    </source>
</evidence>
<gene>
    <name evidence="10" type="ORF">CSSPTR1EN2_LOCUS23065</name>
</gene>
<dbReference type="Proteomes" id="UP001497512">
    <property type="component" value="Chromosome 9"/>
</dbReference>
<keyword evidence="5" id="KW-0653">Protein transport</keyword>
<evidence type="ECO:0000256" key="9">
    <source>
        <dbReference type="SAM" id="Phobius"/>
    </source>
</evidence>
<dbReference type="InterPro" id="IPR001901">
    <property type="entry name" value="Translocase_SecE/Sec61-g"/>
</dbReference>
<keyword evidence="4 9" id="KW-0812">Transmembrane</keyword>
<evidence type="ECO:0000256" key="4">
    <source>
        <dbReference type="ARBA" id="ARBA00022692"/>
    </source>
</evidence>
<comment type="similarity">
    <text evidence="2">Belongs to the SecE/SEC61-gamma family.</text>
</comment>
<feature type="transmembrane region" description="Helical" evidence="9">
    <location>
        <begin position="207"/>
        <end position="234"/>
    </location>
</feature>
<keyword evidence="7" id="KW-0811">Translocation</keyword>
<accession>A0ABP0V2M7</accession>
<evidence type="ECO:0000256" key="8">
    <source>
        <dbReference type="ARBA" id="ARBA00023136"/>
    </source>
</evidence>
<evidence type="ECO:0008006" key="12">
    <source>
        <dbReference type="Google" id="ProtNLM"/>
    </source>
</evidence>
<keyword evidence="3" id="KW-0813">Transport</keyword>
<proteinExistence type="inferred from homology"/>
<dbReference type="Gene3D" id="1.20.5.1030">
    <property type="entry name" value="Preprotein translocase secy subunit"/>
    <property type="match status" value="1"/>
</dbReference>
<name>A0ABP0V2M7_9BRYO</name>
<dbReference type="PANTHER" id="PTHR37247:SF1">
    <property type="entry name" value="TRANSMEMBRANE PROTEIN"/>
    <property type="match status" value="1"/>
</dbReference>
<evidence type="ECO:0000256" key="3">
    <source>
        <dbReference type="ARBA" id="ARBA00022448"/>
    </source>
</evidence>
<protein>
    <recommendedName>
        <fullName evidence="12">Preprotein translocase subunit SecE</fullName>
    </recommendedName>
</protein>
<dbReference type="EMBL" id="OZ019901">
    <property type="protein sequence ID" value="CAK9236665.1"/>
    <property type="molecule type" value="Genomic_DNA"/>
</dbReference>
<reference evidence="10" key="1">
    <citation type="submission" date="2024-02" db="EMBL/GenBank/DDBJ databases">
        <authorList>
            <consortium name="ELIXIR-Norway"/>
            <consortium name="Elixir Norway"/>
        </authorList>
    </citation>
    <scope>NUCLEOTIDE SEQUENCE</scope>
</reference>
<keyword evidence="6 9" id="KW-1133">Transmembrane helix</keyword>
<dbReference type="InterPro" id="IPR038379">
    <property type="entry name" value="SecE_sf"/>
</dbReference>
<evidence type="ECO:0000313" key="11">
    <source>
        <dbReference type="Proteomes" id="UP001497512"/>
    </source>
</evidence>
<dbReference type="PANTHER" id="PTHR37247">
    <property type="entry name" value="TRANSMEMBRANE PROTEIN"/>
    <property type="match status" value="1"/>
</dbReference>
<comment type="subcellular location">
    <subcellularLocation>
        <location evidence="1">Membrane</location>
    </subcellularLocation>
</comment>